<sequence>MQDNIDKVINELILIIKNNKVLSVELNKAIFKADLKEINDINDFLKFLNDKLYFYPQDKNILNNHEAIIFYIINQSYYLVNNIAFMDWLHKYTELYGKFMDSPDSVINLENFVGDPSFKINDYYKPASGWMSFNQFFARNIKPGKRIIDDLCNNNVIVSPVDGIFMGCYFIKNSVVFAKGVNFHLEELLHNSNHKKYFKNGIYMHMHLELHDYHHYHTPVQGKIIEINKIPGFVYLDVVKNFDGSLKVLEGEMVNINQDRGIIVLDTPNGLVAVICIGVGHISSVNMTPDLGDYLHKGQEFGYFAYGGSDVILLFQNTNIQIVAECKEKYIQGKKIAIYK</sequence>
<dbReference type="GeneID" id="80517456"/>
<dbReference type="RefSeq" id="YP_010780765.1">
    <property type="nucleotide sequence ID" value="NC_075038.1"/>
</dbReference>
<proteinExistence type="predicted"/>
<reference evidence="3" key="2">
    <citation type="journal article" date="2018" name="Nat. Commun.">
        <title>Tailed giant Tupanvirus possesses the most complete translational apparatus of the known virosphere.</title>
        <authorList>
            <person name="Abrahao J."/>
            <person name="Silva L."/>
            <person name="Silva L.S."/>
            <person name="Khalil J.Y.B."/>
            <person name="Rodrigues R."/>
            <person name="Arantes T."/>
            <person name="Assis F."/>
            <person name="Boratto P."/>
            <person name="Andrade M."/>
            <person name="Kroon E.G."/>
            <person name="Ribeiro B."/>
            <person name="Bergier I."/>
            <person name="Seligmann H."/>
            <person name="Ghigo E."/>
            <person name="Colson P."/>
            <person name="Levasseur A."/>
            <person name="Kroemer G."/>
            <person name="Raoult D."/>
            <person name="La Scola B."/>
        </authorList>
    </citation>
    <scope>NUCLEOTIDE SEQUENCE [LARGE SCALE GENOMIC DNA]</scope>
    <source>
        <strain evidence="3">Deep ocean</strain>
    </source>
</reference>
<organism evidence="3">
    <name type="scientific">Tupanvirus deep ocean</name>
    <dbReference type="NCBI Taxonomy" id="2126984"/>
    <lineage>
        <taxon>Viruses</taxon>
        <taxon>Varidnaviria</taxon>
        <taxon>Bamfordvirae</taxon>
        <taxon>Nucleocytoviricota</taxon>
        <taxon>Megaviricetes</taxon>
        <taxon>Imitervirales</taxon>
        <taxon>Mimiviridae</taxon>
        <taxon>Megamimivirinae</taxon>
        <taxon>Tupanvirus</taxon>
        <taxon>Tupanvirus altamarinense</taxon>
    </lineage>
</organism>
<protein>
    <submittedName>
        <fullName evidence="3">Phosphatidylserine decarboxylase</fullName>
    </submittedName>
</protein>
<dbReference type="InterPro" id="IPR003817">
    <property type="entry name" value="PS_Dcarbxylase"/>
</dbReference>
<dbReference type="KEGG" id="vg:80517456"/>
<dbReference type="PANTHER" id="PTHR10067:SF13">
    <property type="entry name" value="PHOSPHATIDYLSERINE DECARBOXYLASE"/>
    <property type="match status" value="1"/>
</dbReference>
<accession>A0A6N1NQA4</accession>
<dbReference type="PANTHER" id="PTHR10067">
    <property type="entry name" value="PHOSPHATIDYLSERINE DECARBOXYLASE"/>
    <property type="match status" value="1"/>
</dbReference>
<keyword evidence="2" id="KW-0456">Lyase</keyword>
<dbReference type="Pfam" id="PF02666">
    <property type="entry name" value="PS_Dcarbxylase"/>
    <property type="match status" value="1"/>
</dbReference>
<evidence type="ECO:0000256" key="1">
    <source>
        <dbReference type="ARBA" id="ARBA00022793"/>
    </source>
</evidence>
<dbReference type="GO" id="GO:0008654">
    <property type="term" value="P:phospholipid biosynthetic process"/>
    <property type="evidence" value="ECO:0007669"/>
    <property type="project" value="InterPro"/>
</dbReference>
<evidence type="ECO:0000313" key="3">
    <source>
        <dbReference type="EMBL" id="QKU34146.1"/>
    </source>
</evidence>
<dbReference type="EMBL" id="MF405918">
    <property type="protein sequence ID" value="QKU34146.1"/>
    <property type="molecule type" value="Genomic_DNA"/>
</dbReference>
<reference evidence="3" key="1">
    <citation type="submission" date="2017-06" db="EMBL/GenBank/DDBJ databases">
        <authorList>
            <person name="Assis F.L."/>
            <person name="Abrahao J.S."/>
            <person name="Silva L."/>
            <person name="Khalil J.B."/>
            <person name="Rodrigues R."/>
            <person name="Silva L.S."/>
            <person name="Boratto P."/>
            <person name="Andrade M."/>
            <person name="Kroon E.G."/>
            <person name="Ribeiro B."/>
            <person name="Bergier I."/>
            <person name="Seligmann H."/>
            <person name="Ghigo E."/>
            <person name="Colson P."/>
            <person name="Levasseur A."/>
            <person name="Raoult D."/>
            <person name="Scola B.L."/>
        </authorList>
    </citation>
    <scope>NUCLEOTIDE SEQUENCE</scope>
    <source>
        <strain evidence="3">Deep ocean</strain>
    </source>
</reference>
<dbReference type="GO" id="GO:0004609">
    <property type="term" value="F:phosphatidylserine decarboxylase activity"/>
    <property type="evidence" value="ECO:0007669"/>
    <property type="project" value="InterPro"/>
</dbReference>
<evidence type="ECO:0000256" key="2">
    <source>
        <dbReference type="ARBA" id="ARBA00023239"/>
    </source>
</evidence>
<name>A0A6N1NQA4_9VIRU</name>
<keyword evidence="1" id="KW-0210">Decarboxylase</keyword>